<proteinExistence type="predicted"/>
<protein>
    <submittedName>
        <fullName evidence="1">Uncharacterized protein</fullName>
    </submittedName>
</protein>
<comment type="caution">
    <text evidence="1">The sequence shown here is derived from an EMBL/GenBank/DDBJ whole genome shotgun (WGS) entry which is preliminary data.</text>
</comment>
<keyword evidence="2" id="KW-1185">Reference proteome</keyword>
<evidence type="ECO:0000313" key="1">
    <source>
        <dbReference type="EMBL" id="KAL3502712.1"/>
    </source>
</evidence>
<dbReference type="Proteomes" id="UP001630127">
    <property type="component" value="Unassembled WGS sequence"/>
</dbReference>
<name>A0ABD2YA13_9GENT</name>
<dbReference type="AlphaFoldDB" id="A0ABD2YA13"/>
<reference evidence="1 2" key="1">
    <citation type="submission" date="2024-11" db="EMBL/GenBank/DDBJ databases">
        <title>A near-complete genome assembly of Cinchona calisaya.</title>
        <authorList>
            <person name="Lian D.C."/>
            <person name="Zhao X.W."/>
            <person name="Wei L."/>
        </authorList>
    </citation>
    <scope>NUCLEOTIDE SEQUENCE [LARGE SCALE GENOMIC DNA]</scope>
    <source>
        <tissue evidence="1">Nenye</tissue>
    </source>
</reference>
<dbReference type="EMBL" id="JBJUIK010000015">
    <property type="protein sequence ID" value="KAL3502712.1"/>
    <property type="molecule type" value="Genomic_DNA"/>
</dbReference>
<organism evidence="1 2">
    <name type="scientific">Cinchona calisaya</name>
    <dbReference type="NCBI Taxonomy" id="153742"/>
    <lineage>
        <taxon>Eukaryota</taxon>
        <taxon>Viridiplantae</taxon>
        <taxon>Streptophyta</taxon>
        <taxon>Embryophyta</taxon>
        <taxon>Tracheophyta</taxon>
        <taxon>Spermatophyta</taxon>
        <taxon>Magnoliopsida</taxon>
        <taxon>eudicotyledons</taxon>
        <taxon>Gunneridae</taxon>
        <taxon>Pentapetalae</taxon>
        <taxon>asterids</taxon>
        <taxon>lamiids</taxon>
        <taxon>Gentianales</taxon>
        <taxon>Rubiaceae</taxon>
        <taxon>Cinchonoideae</taxon>
        <taxon>Cinchoneae</taxon>
        <taxon>Cinchona</taxon>
    </lineage>
</organism>
<evidence type="ECO:0000313" key="2">
    <source>
        <dbReference type="Proteomes" id="UP001630127"/>
    </source>
</evidence>
<sequence>MDAVPVPAFLMNRVSGIYAFTAHEVIKIIQTIQRSNFIIEGNSTAVVKLLLEENEYLSVIGNFLDNSRNILLTCSVTLRFNSSTANATNWPILLLSMQE</sequence>
<accession>A0ABD2YA13</accession>
<gene>
    <name evidence="1" type="ORF">ACH5RR_037161</name>
</gene>